<feature type="domain" description="Calcineurin-like phosphoesterase" evidence="1">
    <location>
        <begin position="7"/>
        <end position="183"/>
    </location>
</feature>
<sequence>MTNVTYAIADLHGAFDLIELAMAQIERHAEAASAGSRTLIFLGDYIDRGSRSREIIERLMAGPRDGWRWVCLKGNHEAMMIEALRDPLDEELWIENGGEATLMSYSDDWLPGQVPDSHLAWVESLPLLHADQHRVFVHAAVDPTRPLDAQDEHALMWSRTGNALGHGDRFVVHGHTPHPQGPVRDGNSINLDTLAWKTGRLVVGVFDDDRAGGPVDLIEVLRR</sequence>
<dbReference type="GO" id="GO:0008803">
    <property type="term" value="F:bis(5'-nucleosyl)-tetraphosphatase (symmetrical) activity"/>
    <property type="evidence" value="ECO:0007669"/>
    <property type="project" value="TreeGrafter"/>
</dbReference>
<dbReference type="GO" id="GO:0110154">
    <property type="term" value="P:RNA decapping"/>
    <property type="evidence" value="ECO:0007669"/>
    <property type="project" value="TreeGrafter"/>
</dbReference>
<dbReference type="InterPro" id="IPR050126">
    <property type="entry name" value="Ap4A_hydrolase"/>
</dbReference>
<dbReference type="SUPFAM" id="SSF56300">
    <property type="entry name" value="Metallo-dependent phosphatases"/>
    <property type="match status" value="1"/>
</dbReference>
<evidence type="ECO:0000313" key="2">
    <source>
        <dbReference type="EMBL" id="MCW6507733.1"/>
    </source>
</evidence>
<proteinExistence type="predicted"/>
<name>A0AA41YZG7_9HYPH</name>
<dbReference type="InterPro" id="IPR029052">
    <property type="entry name" value="Metallo-depent_PP-like"/>
</dbReference>
<dbReference type="CDD" id="cd00144">
    <property type="entry name" value="MPP_PPP_family"/>
    <property type="match status" value="1"/>
</dbReference>
<organism evidence="2 3">
    <name type="scientific">Lichenifustis flavocetrariae</name>
    <dbReference type="NCBI Taxonomy" id="2949735"/>
    <lineage>
        <taxon>Bacteria</taxon>
        <taxon>Pseudomonadati</taxon>
        <taxon>Pseudomonadota</taxon>
        <taxon>Alphaproteobacteria</taxon>
        <taxon>Hyphomicrobiales</taxon>
        <taxon>Lichenihabitantaceae</taxon>
        <taxon>Lichenifustis</taxon>
    </lineage>
</organism>
<gene>
    <name evidence="2" type="ORF">M8523_06815</name>
</gene>
<dbReference type="InterPro" id="IPR004843">
    <property type="entry name" value="Calcineurin-like_PHP"/>
</dbReference>
<reference evidence="2" key="1">
    <citation type="submission" date="2022-05" db="EMBL/GenBank/DDBJ databases">
        <authorList>
            <person name="Pankratov T."/>
        </authorList>
    </citation>
    <scope>NUCLEOTIDE SEQUENCE</scope>
    <source>
        <strain evidence="2">BP6-180914</strain>
    </source>
</reference>
<dbReference type="Pfam" id="PF00149">
    <property type="entry name" value="Metallophos"/>
    <property type="match status" value="1"/>
</dbReference>
<evidence type="ECO:0000259" key="1">
    <source>
        <dbReference type="Pfam" id="PF00149"/>
    </source>
</evidence>
<dbReference type="AlphaFoldDB" id="A0AA41YZG7"/>
<protein>
    <submittedName>
        <fullName evidence="2">Serine/threonine protein phosphatase</fullName>
    </submittedName>
</protein>
<dbReference type="GO" id="GO:0016791">
    <property type="term" value="F:phosphatase activity"/>
    <property type="evidence" value="ECO:0007669"/>
    <property type="project" value="TreeGrafter"/>
</dbReference>
<dbReference type="PANTHER" id="PTHR42850">
    <property type="entry name" value="METALLOPHOSPHOESTERASE"/>
    <property type="match status" value="1"/>
</dbReference>
<accession>A0AA41YZG7</accession>
<dbReference type="GO" id="GO:0005737">
    <property type="term" value="C:cytoplasm"/>
    <property type="evidence" value="ECO:0007669"/>
    <property type="project" value="TreeGrafter"/>
</dbReference>
<dbReference type="Proteomes" id="UP001165667">
    <property type="component" value="Unassembled WGS sequence"/>
</dbReference>
<comment type="caution">
    <text evidence="2">The sequence shown here is derived from an EMBL/GenBank/DDBJ whole genome shotgun (WGS) entry which is preliminary data.</text>
</comment>
<dbReference type="PANTHER" id="PTHR42850:SF4">
    <property type="entry name" value="ZINC-DEPENDENT ENDOPOLYPHOSPHATASE"/>
    <property type="match status" value="1"/>
</dbReference>
<evidence type="ECO:0000313" key="3">
    <source>
        <dbReference type="Proteomes" id="UP001165667"/>
    </source>
</evidence>
<dbReference type="Gene3D" id="3.60.21.10">
    <property type="match status" value="1"/>
</dbReference>
<dbReference type="EMBL" id="JAMOIM010000003">
    <property type="protein sequence ID" value="MCW6507733.1"/>
    <property type="molecule type" value="Genomic_DNA"/>
</dbReference>
<keyword evidence="3" id="KW-1185">Reference proteome</keyword>
<dbReference type="RefSeq" id="WP_282584092.1">
    <property type="nucleotide sequence ID" value="NZ_JAMOIM010000003.1"/>
</dbReference>